<protein>
    <recommendedName>
        <fullName evidence="9">DNA 3'-5' helicase</fullName>
        <ecNumber evidence="9">5.6.2.4</ecNumber>
    </recommendedName>
</protein>
<proteinExistence type="inferred from homology"/>
<evidence type="ECO:0000256" key="5">
    <source>
        <dbReference type="ARBA" id="ARBA00022840"/>
    </source>
</evidence>
<feature type="domain" description="UvrD-like helicase ATP-binding" evidence="13">
    <location>
        <begin position="43"/>
        <end position="353"/>
    </location>
</feature>
<evidence type="ECO:0000256" key="4">
    <source>
        <dbReference type="ARBA" id="ARBA00022806"/>
    </source>
</evidence>
<keyword evidence="5 11" id="KW-0067">ATP-binding</keyword>
<evidence type="ECO:0000256" key="10">
    <source>
        <dbReference type="ARBA" id="ARBA00048988"/>
    </source>
</evidence>
<keyword evidence="7" id="KW-0413">Isomerase</keyword>
<dbReference type="GO" id="GO:0000725">
    <property type="term" value="P:recombinational repair"/>
    <property type="evidence" value="ECO:0007669"/>
    <property type="project" value="TreeGrafter"/>
</dbReference>
<dbReference type="InterPro" id="IPR000212">
    <property type="entry name" value="DNA_helicase_UvrD/REP"/>
</dbReference>
<dbReference type="PANTHER" id="PTHR11070:SF2">
    <property type="entry name" value="ATP-DEPENDENT DNA HELICASE SRS2"/>
    <property type="match status" value="1"/>
</dbReference>
<dbReference type="PROSITE" id="PS51217">
    <property type="entry name" value="UVRD_HELICASE_CTER"/>
    <property type="match status" value="1"/>
</dbReference>
<evidence type="ECO:0000256" key="3">
    <source>
        <dbReference type="ARBA" id="ARBA00022801"/>
    </source>
</evidence>
<sequence>MGGRSALAQQQRGFGVASAAAIAAAPRAPVVAEETPALRALLAGLSGEQRAVVESELGNLRVLAGPGSGKTRVLVARIAHLARRHDAPLKGILAITFTTKAAREVRERLEVLLGREAAAQPFIGTFHAFALATLRRWAPQLQAATGVRPGFSIAEPGAAEALRGLADARRLLRRISRMKNTVPDWAARGGPASMALAWARWRGAELTGAERAAAARDGAWAEACAAALLESGALDVDDLLALTLRLLRADAAVLARVRARFRHVLVDEFQDTNAVQYDLVRLLVNGPRDRDLIPNAGAQSEFPLPPPTLFIVGDPAQAIYGWRGAEPEALPRRAAADFAPLRTLHLLDNYRSTRAIVEASRRVLGRGAGLALRALGPPGARVGVHHVRDAAAEAAAIARVIRGQLLGDTGVPPDEIAVLLRVNRQAAAVEAALIRAGVPYRLVGRTRLWERREVQDVVAYLRLALRPGDDLAARRVLNVPARGIGKRTLERLEAAGGGSVARALFSETDTIGAVRDGGDAFPMPALPPSIAPRFVERLRGFRDTVLKLRALASSAEPRSISQLFAATLDITGYGKALEEEGAEGQGRLRNLQLLAAAADGWVSEGRAGGLGTNFEDDDDDNGRGGELFDEADSLSGAAMNAQTPLIPPQPISTTNSSLDTLQAFLDWCAIASSGDEAADGAGRQLVTVMTMHMAKGLEFEAVLVPGCVEGLLPQLARDPDTPGSLEEEARLVYVAMTRAKRHLHLFVPQIVPGHQAFGNRWGVAKPSRFVQALERRVPHLLSHHTHDDLARR</sequence>
<dbReference type="PANTHER" id="PTHR11070">
    <property type="entry name" value="UVRD / RECB / PCRA DNA HELICASE FAMILY MEMBER"/>
    <property type="match status" value="1"/>
</dbReference>
<keyword evidence="2 11" id="KW-0547">Nucleotide-binding</keyword>
<evidence type="ECO:0000256" key="2">
    <source>
        <dbReference type="ARBA" id="ARBA00022741"/>
    </source>
</evidence>
<comment type="caution">
    <text evidence="15">The sequence shown here is derived from an EMBL/GenBank/DDBJ whole genome shotgun (WGS) entry which is preliminary data.</text>
</comment>
<dbReference type="Pfam" id="PF00580">
    <property type="entry name" value="UvrD-helicase"/>
    <property type="match status" value="1"/>
</dbReference>
<evidence type="ECO:0000256" key="8">
    <source>
        <dbReference type="ARBA" id="ARBA00034617"/>
    </source>
</evidence>
<dbReference type="Gene3D" id="3.40.50.300">
    <property type="entry name" value="P-loop containing nucleotide triphosphate hydrolases"/>
    <property type="match status" value="3"/>
</dbReference>
<evidence type="ECO:0000259" key="13">
    <source>
        <dbReference type="PROSITE" id="PS51198"/>
    </source>
</evidence>
<dbReference type="Proteomes" id="UP001255856">
    <property type="component" value="Unassembled WGS sequence"/>
</dbReference>
<keyword evidence="6" id="KW-0238">DNA-binding</keyword>
<name>A0AAD9IGV7_PROWI</name>
<accession>A0AAD9IGV7</accession>
<dbReference type="InterPro" id="IPR027417">
    <property type="entry name" value="P-loop_NTPase"/>
</dbReference>
<dbReference type="GO" id="GO:0003677">
    <property type="term" value="F:DNA binding"/>
    <property type="evidence" value="ECO:0007669"/>
    <property type="project" value="UniProtKB-KW"/>
</dbReference>
<evidence type="ECO:0000313" key="16">
    <source>
        <dbReference type="Proteomes" id="UP001255856"/>
    </source>
</evidence>
<feature type="region of interest" description="Disordered" evidence="12">
    <location>
        <begin position="608"/>
        <end position="629"/>
    </location>
</feature>
<dbReference type="GO" id="GO:0043138">
    <property type="term" value="F:3'-5' DNA helicase activity"/>
    <property type="evidence" value="ECO:0007669"/>
    <property type="project" value="UniProtKB-EC"/>
</dbReference>
<dbReference type="GO" id="GO:0005524">
    <property type="term" value="F:ATP binding"/>
    <property type="evidence" value="ECO:0007669"/>
    <property type="project" value="UniProtKB-UniRule"/>
</dbReference>
<evidence type="ECO:0000256" key="7">
    <source>
        <dbReference type="ARBA" id="ARBA00023235"/>
    </source>
</evidence>
<evidence type="ECO:0000256" key="9">
    <source>
        <dbReference type="ARBA" id="ARBA00034808"/>
    </source>
</evidence>
<comment type="similarity">
    <text evidence="1">Belongs to the helicase family. UvrD subfamily.</text>
</comment>
<feature type="binding site" evidence="11">
    <location>
        <begin position="64"/>
        <end position="71"/>
    </location>
    <ligand>
        <name>ATP</name>
        <dbReference type="ChEBI" id="CHEBI:30616"/>
    </ligand>
</feature>
<evidence type="ECO:0000256" key="6">
    <source>
        <dbReference type="ARBA" id="ARBA00023125"/>
    </source>
</evidence>
<keyword evidence="16" id="KW-1185">Reference proteome</keyword>
<dbReference type="InterPro" id="IPR013986">
    <property type="entry name" value="DExx_box_DNA_helicase_dom_sf"/>
</dbReference>
<organism evidence="15 16">
    <name type="scientific">Prototheca wickerhamii</name>
    <dbReference type="NCBI Taxonomy" id="3111"/>
    <lineage>
        <taxon>Eukaryota</taxon>
        <taxon>Viridiplantae</taxon>
        <taxon>Chlorophyta</taxon>
        <taxon>core chlorophytes</taxon>
        <taxon>Trebouxiophyceae</taxon>
        <taxon>Chlorellales</taxon>
        <taxon>Chlorellaceae</taxon>
        <taxon>Prototheca</taxon>
    </lineage>
</organism>
<dbReference type="Pfam" id="PF13361">
    <property type="entry name" value="UvrD_C"/>
    <property type="match status" value="2"/>
</dbReference>
<dbReference type="Gene3D" id="1.10.10.160">
    <property type="match status" value="1"/>
</dbReference>
<keyword evidence="3 11" id="KW-0378">Hydrolase</keyword>
<reference evidence="15" key="1">
    <citation type="submission" date="2021-01" db="EMBL/GenBank/DDBJ databases">
        <authorList>
            <person name="Eckstrom K.M.E."/>
        </authorList>
    </citation>
    <scope>NUCLEOTIDE SEQUENCE</scope>
    <source>
        <strain evidence="15">UVCC 0001</strain>
    </source>
</reference>
<dbReference type="Gene3D" id="1.10.486.10">
    <property type="entry name" value="PCRA, domain 4"/>
    <property type="match status" value="1"/>
</dbReference>
<comment type="catalytic activity">
    <reaction evidence="10">
        <text>ATP + H2O = ADP + phosphate + H(+)</text>
        <dbReference type="Rhea" id="RHEA:13065"/>
        <dbReference type="ChEBI" id="CHEBI:15377"/>
        <dbReference type="ChEBI" id="CHEBI:15378"/>
        <dbReference type="ChEBI" id="CHEBI:30616"/>
        <dbReference type="ChEBI" id="CHEBI:43474"/>
        <dbReference type="ChEBI" id="CHEBI:456216"/>
        <dbReference type="EC" id="5.6.2.4"/>
    </reaction>
</comment>
<dbReference type="GO" id="GO:0005634">
    <property type="term" value="C:nucleus"/>
    <property type="evidence" value="ECO:0007669"/>
    <property type="project" value="TreeGrafter"/>
</dbReference>
<dbReference type="AlphaFoldDB" id="A0AAD9IGV7"/>
<dbReference type="EC" id="5.6.2.4" evidence="9"/>
<dbReference type="CDD" id="cd17932">
    <property type="entry name" value="DEXQc_UvrD"/>
    <property type="match status" value="1"/>
</dbReference>
<evidence type="ECO:0000313" key="15">
    <source>
        <dbReference type="EMBL" id="KAK2076975.1"/>
    </source>
</evidence>
<dbReference type="SUPFAM" id="SSF52540">
    <property type="entry name" value="P-loop containing nucleoside triphosphate hydrolases"/>
    <property type="match status" value="1"/>
</dbReference>
<evidence type="ECO:0000259" key="14">
    <source>
        <dbReference type="PROSITE" id="PS51217"/>
    </source>
</evidence>
<keyword evidence="4 11" id="KW-0347">Helicase</keyword>
<evidence type="ECO:0000256" key="1">
    <source>
        <dbReference type="ARBA" id="ARBA00009922"/>
    </source>
</evidence>
<evidence type="ECO:0000256" key="11">
    <source>
        <dbReference type="PROSITE-ProRule" id="PRU00560"/>
    </source>
</evidence>
<gene>
    <name evidence="15" type="ORF">QBZ16_005203</name>
</gene>
<dbReference type="InterPro" id="IPR014017">
    <property type="entry name" value="DNA_helicase_UvrD-like_C"/>
</dbReference>
<dbReference type="InterPro" id="IPR014016">
    <property type="entry name" value="UvrD-like_ATP-bd"/>
</dbReference>
<comment type="catalytic activity">
    <reaction evidence="8">
        <text>Couples ATP hydrolysis with the unwinding of duplex DNA by translocating in the 3'-5' direction.</text>
        <dbReference type="EC" id="5.6.2.4"/>
    </reaction>
</comment>
<dbReference type="PROSITE" id="PS51198">
    <property type="entry name" value="UVRD_HELICASE_ATP_BIND"/>
    <property type="match status" value="1"/>
</dbReference>
<feature type="domain" description="UvrD-like helicase C-terminal" evidence="14">
    <location>
        <begin position="354"/>
        <end position="696"/>
    </location>
</feature>
<dbReference type="EMBL" id="JASFZW010000008">
    <property type="protein sequence ID" value="KAK2076975.1"/>
    <property type="molecule type" value="Genomic_DNA"/>
</dbReference>
<dbReference type="GO" id="GO:0016787">
    <property type="term" value="F:hydrolase activity"/>
    <property type="evidence" value="ECO:0007669"/>
    <property type="project" value="UniProtKB-UniRule"/>
</dbReference>
<evidence type="ECO:0000256" key="12">
    <source>
        <dbReference type="SAM" id="MobiDB-lite"/>
    </source>
</evidence>